<name>A0A366HG88_9BURK</name>
<evidence type="ECO:0000259" key="3">
    <source>
        <dbReference type="SMART" id="SM00822"/>
    </source>
</evidence>
<keyword evidence="2" id="KW-0560">Oxidoreductase</keyword>
<dbReference type="InterPro" id="IPR002347">
    <property type="entry name" value="SDR_fam"/>
</dbReference>
<dbReference type="GO" id="GO:0016491">
    <property type="term" value="F:oxidoreductase activity"/>
    <property type="evidence" value="ECO:0007669"/>
    <property type="project" value="UniProtKB-KW"/>
</dbReference>
<dbReference type="RefSeq" id="WP_113931943.1">
    <property type="nucleotide sequence ID" value="NZ_JACCEU010000002.1"/>
</dbReference>
<dbReference type="InterPro" id="IPR036291">
    <property type="entry name" value="NAD(P)-bd_dom_sf"/>
</dbReference>
<protein>
    <submittedName>
        <fullName evidence="4">3-oxoacyl-[acyl-carrier protein] reductase</fullName>
    </submittedName>
</protein>
<dbReference type="SMART" id="SM00822">
    <property type="entry name" value="PKS_KR"/>
    <property type="match status" value="1"/>
</dbReference>
<evidence type="ECO:0000256" key="1">
    <source>
        <dbReference type="ARBA" id="ARBA00006484"/>
    </source>
</evidence>
<dbReference type="Proteomes" id="UP000253628">
    <property type="component" value="Unassembled WGS sequence"/>
</dbReference>
<dbReference type="PRINTS" id="PR00081">
    <property type="entry name" value="GDHRDH"/>
</dbReference>
<dbReference type="Pfam" id="PF13561">
    <property type="entry name" value="adh_short_C2"/>
    <property type="match status" value="1"/>
</dbReference>
<comment type="caution">
    <text evidence="4">The sequence shown here is derived from an EMBL/GenBank/DDBJ whole genome shotgun (WGS) entry which is preliminary data.</text>
</comment>
<evidence type="ECO:0000313" key="4">
    <source>
        <dbReference type="EMBL" id="RBP41675.1"/>
    </source>
</evidence>
<feature type="domain" description="Ketoreductase" evidence="3">
    <location>
        <begin position="6"/>
        <end position="192"/>
    </location>
</feature>
<dbReference type="Gene3D" id="3.40.50.720">
    <property type="entry name" value="NAD(P)-binding Rossmann-like Domain"/>
    <property type="match status" value="1"/>
</dbReference>
<evidence type="ECO:0000256" key="2">
    <source>
        <dbReference type="ARBA" id="ARBA00023002"/>
    </source>
</evidence>
<organism evidence="4 5">
    <name type="scientific">Eoetvoesiella caeni</name>
    <dbReference type="NCBI Taxonomy" id="645616"/>
    <lineage>
        <taxon>Bacteria</taxon>
        <taxon>Pseudomonadati</taxon>
        <taxon>Pseudomonadota</taxon>
        <taxon>Betaproteobacteria</taxon>
        <taxon>Burkholderiales</taxon>
        <taxon>Alcaligenaceae</taxon>
        <taxon>Eoetvoesiella</taxon>
    </lineage>
</organism>
<dbReference type="SUPFAM" id="SSF51735">
    <property type="entry name" value="NAD(P)-binding Rossmann-fold domains"/>
    <property type="match status" value="1"/>
</dbReference>
<proteinExistence type="inferred from homology"/>
<dbReference type="EMBL" id="QNRQ01000002">
    <property type="protein sequence ID" value="RBP41675.1"/>
    <property type="molecule type" value="Genomic_DNA"/>
</dbReference>
<accession>A0A366HG88</accession>
<reference evidence="4 5" key="1">
    <citation type="submission" date="2018-06" db="EMBL/GenBank/DDBJ databases">
        <title>Genomic Encyclopedia of Type Strains, Phase IV (KMG-IV): sequencing the most valuable type-strain genomes for metagenomic binning, comparative biology and taxonomic classification.</title>
        <authorList>
            <person name="Goeker M."/>
        </authorList>
    </citation>
    <scope>NUCLEOTIDE SEQUENCE [LARGE SCALE GENOMIC DNA]</scope>
    <source>
        <strain evidence="4 5">DSM 25520</strain>
    </source>
</reference>
<keyword evidence="5" id="KW-1185">Reference proteome</keyword>
<sequence>MKHEKPVALVTGGGAGIGRSAVLALAAAGYDVAINYSSSKGAAAETAKAAQELGAETILLQCDVSDDPAVRGMLAQVEQRFGRLDVLINNAGTTSAISPKDLDAVTAENWDRVFAVNVRGMFQVTRAAVPLLKAAGNGCVVNTASIVGLRPGPQPLAYATSKAAVVSLTKVLALNLGPEIRVNAVAPGWMEGDWMKRMLNDKYDSLMERRARQTPLKRCVTADDVAETMLSLVRSNRFVTGEIIVIDGGFSSST</sequence>
<dbReference type="InterPro" id="IPR057326">
    <property type="entry name" value="KR_dom"/>
</dbReference>
<dbReference type="PRINTS" id="PR00080">
    <property type="entry name" value="SDRFAMILY"/>
</dbReference>
<dbReference type="OrthoDB" id="9793499at2"/>
<dbReference type="AlphaFoldDB" id="A0A366HG88"/>
<comment type="similarity">
    <text evidence="1">Belongs to the short-chain dehydrogenases/reductases (SDR) family.</text>
</comment>
<dbReference type="PANTHER" id="PTHR43639">
    <property type="entry name" value="OXIDOREDUCTASE, SHORT-CHAIN DEHYDROGENASE/REDUCTASE FAMILY (AFU_ORTHOLOGUE AFUA_5G02870)"/>
    <property type="match status" value="1"/>
</dbReference>
<dbReference type="CDD" id="cd05233">
    <property type="entry name" value="SDR_c"/>
    <property type="match status" value="1"/>
</dbReference>
<gene>
    <name evidence="4" type="ORF">DFR37_10254</name>
</gene>
<dbReference type="FunFam" id="3.40.50.720:FF:000084">
    <property type="entry name" value="Short-chain dehydrogenase reductase"/>
    <property type="match status" value="1"/>
</dbReference>
<dbReference type="PANTHER" id="PTHR43639:SF1">
    <property type="entry name" value="SHORT-CHAIN DEHYDROGENASE_REDUCTASE FAMILY PROTEIN"/>
    <property type="match status" value="1"/>
</dbReference>
<evidence type="ECO:0000313" key="5">
    <source>
        <dbReference type="Proteomes" id="UP000253628"/>
    </source>
</evidence>